<accession>A0A1E3LXH7</accession>
<dbReference type="InterPro" id="IPR042099">
    <property type="entry name" value="ANL_N_sf"/>
</dbReference>
<evidence type="ECO:0000259" key="1">
    <source>
        <dbReference type="Pfam" id="PF00501"/>
    </source>
</evidence>
<feature type="domain" description="AMP-dependent synthetase/ligase" evidence="1">
    <location>
        <begin position="23"/>
        <end position="390"/>
    </location>
</feature>
<evidence type="ECO:0000313" key="4">
    <source>
        <dbReference type="Proteomes" id="UP000094487"/>
    </source>
</evidence>
<dbReference type="InterPro" id="IPR050237">
    <property type="entry name" value="ATP-dep_AMP-bd_enzyme"/>
</dbReference>
<dbReference type="OrthoDB" id="7315605at2"/>
<dbReference type="PANTHER" id="PTHR43767:SF1">
    <property type="entry name" value="NONRIBOSOMAL PEPTIDE SYNTHASE PES1 (EUROFUNG)-RELATED"/>
    <property type="match status" value="1"/>
</dbReference>
<dbReference type="RefSeq" id="WP_069319856.1">
    <property type="nucleotide sequence ID" value="NZ_MDDS01000014.1"/>
</dbReference>
<dbReference type="AlphaFoldDB" id="A0A1E3LXH7"/>
<name>A0A1E3LXH7_9SPHN</name>
<gene>
    <name evidence="3" type="ORF">BFL28_13660</name>
</gene>
<protein>
    <submittedName>
        <fullName evidence="3">ATP-dependent acyl-CoA ligase</fullName>
    </submittedName>
</protein>
<dbReference type="EMBL" id="MDDS01000014">
    <property type="protein sequence ID" value="ODP38424.1"/>
    <property type="molecule type" value="Genomic_DNA"/>
</dbReference>
<dbReference type="InterPro" id="IPR020845">
    <property type="entry name" value="AMP-binding_CS"/>
</dbReference>
<sequence length="542" mass="60423">MTQGVEGAWLPGKLTTIVDVFERALDRRGPDFEFLDFSGTTYTLGALDIRSTQLAHGLRAAGALPGHCVTSVLDNCVEQILLLLACAKIGAIHVPLNTAYKGEYLRHQVSDSGAVVLVAEKEYVERMIQIEGGIPEARVLLVKGDMPAAAAVRLDVRPLSSAFVDTTEPTGFAVKPADLSMLIYTAGTTGPSKGCMISQNYACNMARQIGEAMLYNEDDVVWTPLPGFHMNQYTATILPALMAGCKAAVYPRFSVSRFWGEIERTGATVVQILSSMITLIADAADDPAAERYKGKLRLLAGTPIPEVYQNKWKDRFGVKYTAQICFGLTECALVTSVPIDVERPANSSGTHNDDFDVRIVDENDNEVPAGQSGEIIIRPKRPHVMFEGYWRRPEATAALLRNCWFHTGDIGMFDEQGWFYFVDRKKDYLRRRGENISSMEMEGVFRLHPQINEVAVHAVFADMEDDVKVTCTLVEDATLTEEELCRWSVDNLPYFAVPRFIEFRAALPKNPVGRVLKYELRDEGITQTTWDREKSQFELVKR</sequence>
<dbReference type="Gene3D" id="3.40.50.12780">
    <property type="entry name" value="N-terminal domain of ligase-like"/>
    <property type="match status" value="1"/>
</dbReference>
<keyword evidence="3" id="KW-0436">Ligase</keyword>
<dbReference type="InterPro" id="IPR000873">
    <property type="entry name" value="AMP-dep_synth/lig_dom"/>
</dbReference>
<proteinExistence type="predicted"/>
<dbReference type="SUPFAM" id="SSF56801">
    <property type="entry name" value="Acetyl-CoA synthetase-like"/>
    <property type="match status" value="1"/>
</dbReference>
<reference evidence="3 4" key="1">
    <citation type="submission" date="2016-08" db="EMBL/GenBank/DDBJ databases">
        <title>Draft genome of the agarase producing Sphingomonas sp. MCT13.</title>
        <authorList>
            <person name="D'Andrea M.M."/>
            <person name="Rossolini G.M."/>
            <person name="Thaller M.C."/>
        </authorList>
    </citation>
    <scope>NUCLEOTIDE SEQUENCE [LARGE SCALE GENOMIC DNA]</scope>
    <source>
        <strain evidence="3 4">MCT13</strain>
    </source>
</reference>
<dbReference type="InterPro" id="IPR025110">
    <property type="entry name" value="AMP-bd_C"/>
</dbReference>
<dbReference type="Proteomes" id="UP000094487">
    <property type="component" value="Unassembled WGS sequence"/>
</dbReference>
<evidence type="ECO:0000313" key="3">
    <source>
        <dbReference type="EMBL" id="ODP38424.1"/>
    </source>
</evidence>
<dbReference type="GO" id="GO:0016878">
    <property type="term" value="F:acid-thiol ligase activity"/>
    <property type="evidence" value="ECO:0007669"/>
    <property type="project" value="UniProtKB-ARBA"/>
</dbReference>
<dbReference type="STRING" id="1888892.BFL28_13660"/>
<comment type="caution">
    <text evidence="3">The sequence shown here is derived from an EMBL/GenBank/DDBJ whole genome shotgun (WGS) entry which is preliminary data.</text>
</comment>
<dbReference type="Gene3D" id="3.30.300.30">
    <property type="match status" value="1"/>
</dbReference>
<organism evidence="3 4">
    <name type="scientific">Sphingomonas turrisvirgatae</name>
    <dbReference type="NCBI Taxonomy" id="1888892"/>
    <lineage>
        <taxon>Bacteria</taxon>
        <taxon>Pseudomonadati</taxon>
        <taxon>Pseudomonadota</taxon>
        <taxon>Alphaproteobacteria</taxon>
        <taxon>Sphingomonadales</taxon>
        <taxon>Sphingomonadaceae</taxon>
        <taxon>Sphingomonas</taxon>
    </lineage>
</organism>
<dbReference type="Pfam" id="PF13193">
    <property type="entry name" value="AMP-binding_C"/>
    <property type="match status" value="1"/>
</dbReference>
<dbReference type="Pfam" id="PF00501">
    <property type="entry name" value="AMP-binding"/>
    <property type="match status" value="1"/>
</dbReference>
<evidence type="ECO:0000259" key="2">
    <source>
        <dbReference type="Pfam" id="PF13193"/>
    </source>
</evidence>
<dbReference type="PROSITE" id="PS00455">
    <property type="entry name" value="AMP_BINDING"/>
    <property type="match status" value="1"/>
</dbReference>
<dbReference type="PANTHER" id="PTHR43767">
    <property type="entry name" value="LONG-CHAIN-FATTY-ACID--COA LIGASE"/>
    <property type="match status" value="1"/>
</dbReference>
<dbReference type="InterPro" id="IPR045851">
    <property type="entry name" value="AMP-bd_C_sf"/>
</dbReference>
<feature type="domain" description="AMP-binding enzyme C-terminal" evidence="2">
    <location>
        <begin position="440"/>
        <end position="513"/>
    </location>
</feature>
<keyword evidence="4" id="KW-1185">Reference proteome</keyword>